<organism evidence="3 4">
    <name type="scientific">Cryobacterium zongtaii</name>
    <dbReference type="NCBI Taxonomy" id="1259217"/>
    <lineage>
        <taxon>Bacteria</taxon>
        <taxon>Bacillati</taxon>
        <taxon>Actinomycetota</taxon>
        <taxon>Actinomycetes</taxon>
        <taxon>Micrococcales</taxon>
        <taxon>Microbacteriaceae</taxon>
        <taxon>Cryobacterium</taxon>
    </lineage>
</organism>
<dbReference type="GO" id="GO:0004519">
    <property type="term" value="F:endonuclease activity"/>
    <property type="evidence" value="ECO:0007669"/>
    <property type="project" value="InterPro"/>
</dbReference>
<dbReference type="EMBL" id="PPXD01000007">
    <property type="protein sequence ID" value="POH67482.1"/>
    <property type="molecule type" value="Genomic_DNA"/>
</dbReference>
<evidence type="ECO:0000313" key="3">
    <source>
        <dbReference type="EMBL" id="POH67482.1"/>
    </source>
</evidence>
<dbReference type="InterPro" id="IPR002711">
    <property type="entry name" value="HNH"/>
</dbReference>
<feature type="compositionally biased region" description="Pro residues" evidence="1">
    <location>
        <begin position="258"/>
        <end position="270"/>
    </location>
</feature>
<dbReference type="InterPro" id="IPR003615">
    <property type="entry name" value="HNH_nuc"/>
</dbReference>
<proteinExistence type="predicted"/>
<comment type="caution">
    <text evidence="3">The sequence shown here is derived from an EMBL/GenBank/DDBJ whole genome shotgun (WGS) entry which is preliminary data.</text>
</comment>
<gene>
    <name evidence="3" type="ORF">C3B61_06075</name>
</gene>
<protein>
    <recommendedName>
        <fullName evidence="2">HNH nuclease domain-containing protein</fullName>
    </recommendedName>
</protein>
<keyword evidence="4" id="KW-1185">Reference proteome</keyword>
<dbReference type="RefSeq" id="WP_103459865.1">
    <property type="nucleotide sequence ID" value="NZ_PPXD01000007.1"/>
</dbReference>
<evidence type="ECO:0000313" key="4">
    <source>
        <dbReference type="Proteomes" id="UP000237340"/>
    </source>
</evidence>
<name>A0A2S3ZIP9_9MICO</name>
<dbReference type="GO" id="GO:0008270">
    <property type="term" value="F:zinc ion binding"/>
    <property type="evidence" value="ECO:0007669"/>
    <property type="project" value="InterPro"/>
</dbReference>
<dbReference type="Gene3D" id="1.10.30.50">
    <property type="match status" value="1"/>
</dbReference>
<evidence type="ECO:0000259" key="2">
    <source>
        <dbReference type="SMART" id="SM00507"/>
    </source>
</evidence>
<dbReference type="CDD" id="cd00085">
    <property type="entry name" value="HNHc"/>
    <property type="match status" value="1"/>
</dbReference>
<dbReference type="GO" id="GO:0003676">
    <property type="term" value="F:nucleic acid binding"/>
    <property type="evidence" value="ECO:0007669"/>
    <property type="project" value="InterPro"/>
</dbReference>
<dbReference type="AlphaFoldDB" id="A0A2S3ZIP9"/>
<evidence type="ECO:0000256" key="1">
    <source>
        <dbReference type="SAM" id="MobiDB-lite"/>
    </source>
</evidence>
<feature type="region of interest" description="Disordered" evidence="1">
    <location>
        <begin position="249"/>
        <end position="288"/>
    </location>
</feature>
<sequence length="288" mass="31846">MTATLTAMSHGDISYRHGQVLMEQLSFIPLEEAAAFEAKLLPAKDLTVGKLAVKARRMRERAQPETLTTRATAAIAERGVWWEGRADVMGTLTWYGTAVQTQAAHDRLTRIAQATQNQERQDPSIPETGRRTIGQICADAMTHPETCAVLSVGKEHYKAPADLRRWVALRGGTCRFPGCTRPASRSDLDLDLDLDLDHTIAREHGGPTDYDNLAHLCRAHHRLKHQTLWAVVQEPGGVLRWTFPAGETHRTYPETTLGPPPTLAPTPERPAAPARPQANDRPDDPPPF</sequence>
<dbReference type="SMART" id="SM00507">
    <property type="entry name" value="HNHc"/>
    <property type="match status" value="1"/>
</dbReference>
<feature type="domain" description="HNH nuclease" evidence="2">
    <location>
        <begin position="162"/>
        <end position="222"/>
    </location>
</feature>
<feature type="compositionally biased region" description="Basic and acidic residues" evidence="1">
    <location>
        <begin position="278"/>
        <end position="288"/>
    </location>
</feature>
<accession>A0A2S3ZIP9</accession>
<dbReference type="Proteomes" id="UP000237340">
    <property type="component" value="Unassembled WGS sequence"/>
</dbReference>
<reference evidence="3 4" key="1">
    <citation type="submission" date="2018-01" db="EMBL/GenBank/DDBJ databases">
        <title>Cryobacterium sp. nov., from glaciers in China.</title>
        <authorList>
            <person name="Liu Q."/>
            <person name="Xin Y.-H."/>
        </authorList>
    </citation>
    <scope>NUCLEOTIDE SEQUENCE [LARGE SCALE GENOMIC DNA]</scope>
    <source>
        <strain evidence="3 4">TMN-42</strain>
    </source>
</reference>
<dbReference type="Pfam" id="PF01844">
    <property type="entry name" value="HNH"/>
    <property type="match status" value="1"/>
</dbReference>